<comment type="caution">
    <text evidence="3">The sequence shown here is derived from an EMBL/GenBank/DDBJ whole genome shotgun (WGS) entry which is preliminary data.</text>
</comment>
<sequence length="326" mass="36150">MTTLITGGSGFVGAELTRLLVERGERPILLDVSPLRGPLEELKDHFDYVRGSVGNLPEVLNVLAPRNVKRIFHLAGMLSLPSEENPWAAFNVNAVGTYNILEAARLFNVGTLILSSSIAVYSEDLPGNEITETTLSRPKTMYGACKVFGELLGRFYSRRFGLDFRGIRLPSVVGPFSTAVHMSSYNCWAIEEPLRGRDYVLPVEPATRVPAIYYKDAARALLLLAEADKKSISTMVYNLAGIVPAYTAQQLVDAVLRRIPGAQLSFDPDAHVMALLKEIGQMEISEKSARQEWGWDISYNLDGMIDDFINEFNRRDSDMSTSNRGL</sequence>
<dbReference type="GO" id="GO:0006567">
    <property type="term" value="P:L-threonine catabolic process"/>
    <property type="evidence" value="ECO:0007669"/>
    <property type="project" value="TreeGrafter"/>
</dbReference>
<proteinExistence type="inferred from homology"/>
<evidence type="ECO:0000259" key="2">
    <source>
        <dbReference type="Pfam" id="PF01370"/>
    </source>
</evidence>
<dbReference type="AlphaFoldDB" id="A0A9D6UYF3"/>
<dbReference type="Pfam" id="PF01370">
    <property type="entry name" value="Epimerase"/>
    <property type="match status" value="1"/>
</dbReference>
<dbReference type="EMBL" id="JACRDE010000128">
    <property type="protein sequence ID" value="MBI5248705.1"/>
    <property type="molecule type" value="Genomic_DNA"/>
</dbReference>
<dbReference type="Proteomes" id="UP000807825">
    <property type="component" value="Unassembled WGS sequence"/>
</dbReference>
<dbReference type="InterPro" id="IPR051225">
    <property type="entry name" value="NAD(P)_epim/dehydratase"/>
</dbReference>
<dbReference type="Gene3D" id="3.40.50.720">
    <property type="entry name" value="NAD(P)-binding Rossmann-like Domain"/>
    <property type="match status" value="1"/>
</dbReference>
<reference evidence="3" key="1">
    <citation type="submission" date="2020-07" db="EMBL/GenBank/DDBJ databases">
        <title>Huge and variable diversity of episymbiotic CPR bacteria and DPANN archaea in groundwater ecosystems.</title>
        <authorList>
            <person name="He C.Y."/>
            <person name="Keren R."/>
            <person name="Whittaker M."/>
            <person name="Farag I.F."/>
            <person name="Doudna J."/>
            <person name="Cate J.H.D."/>
            <person name="Banfield J.F."/>
        </authorList>
    </citation>
    <scope>NUCLEOTIDE SEQUENCE</scope>
    <source>
        <strain evidence="3">NC_groundwater_1664_Pr3_B-0.1um_52_9</strain>
    </source>
</reference>
<evidence type="ECO:0000313" key="4">
    <source>
        <dbReference type="Proteomes" id="UP000807825"/>
    </source>
</evidence>
<feature type="domain" description="NAD-dependent epimerase/dehydratase" evidence="2">
    <location>
        <begin position="4"/>
        <end position="240"/>
    </location>
</feature>
<comment type="similarity">
    <text evidence="1">Belongs to the NAD(P)-dependent epimerase/dehydratase family.</text>
</comment>
<gene>
    <name evidence="3" type="ORF">HY912_04355</name>
</gene>
<accession>A0A9D6UYF3</accession>
<organism evidence="3 4">
    <name type="scientific">Desulfomonile tiedjei</name>
    <dbReference type="NCBI Taxonomy" id="2358"/>
    <lineage>
        <taxon>Bacteria</taxon>
        <taxon>Pseudomonadati</taxon>
        <taxon>Thermodesulfobacteriota</taxon>
        <taxon>Desulfomonilia</taxon>
        <taxon>Desulfomonilales</taxon>
        <taxon>Desulfomonilaceae</taxon>
        <taxon>Desulfomonile</taxon>
    </lineage>
</organism>
<dbReference type="PANTHER" id="PTHR42687">
    <property type="entry name" value="L-THREONINE 3-DEHYDROGENASE"/>
    <property type="match status" value="1"/>
</dbReference>
<dbReference type="SUPFAM" id="SSF51735">
    <property type="entry name" value="NAD(P)-binding Rossmann-fold domains"/>
    <property type="match status" value="1"/>
</dbReference>
<protein>
    <submittedName>
        <fullName evidence="3">NAD-dependent epimerase/dehydratase family protein</fullName>
    </submittedName>
</protein>
<dbReference type="InterPro" id="IPR036291">
    <property type="entry name" value="NAD(P)-bd_dom_sf"/>
</dbReference>
<evidence type="ECO:0000256" key="1">
    <source>
        <dbReference type="ARBA" id="ARBA00007637"/>
    </source>
</evidence>
<dbReference type="PANTHER" id="PTHR42687:SF1">
    <property type="entry name" value="L-THREONINE 3-DEHYDROGENASE, MITOCHONDRIAL"/>
    <property type="match status" value="1"/>
</dbReference>
<name>A0A9D6UYF3_9BACT</name>
<dbReference type="InterPro" id="IPR001509">
    <property type="entry name" value="Epimerase_deHydtase"/>
</dbReference>
<evidence type="ECO:0000313" key="3">
    <source>
        <dbReference type="EMBL" id="MBI5248705.1"/>
    </source>
</evidence>
<dbReference type="GO" id="GO:0008743">
    <property type="term" value="F:L-threonine 3-dehydrogenase activity"/>
    <property type="evidence" value="ECO:0007669"/>
    <property type="project" value="TreeGrafter"/>
</dbReference>